<dbReference type="InterPro" id="IPR003593">
    <property type="entry name" value="AAA+_ATPase"/>
</dbReference>
<feature type="domain" description="AAA+ ATPase" evidence="1">
    <location>
        <begin position="315"/>
        <end position="468"/>
    </location>
</feature>
<dbReference type="GO" id="GO:0005524">
    <property type="term" value="F:ATP binding"/>
    <property type="evidence" value="ECO:0007669"/>
    <property type="project" value="UniProtKB-KW"/>
</dbReference>
<dbReference type="Proteomes" id="UP000677152">
    <property type="component" value="Chromosome"/>
</dbReference>
<proteinExistence type="predicted"/>
<dbReference type="EMBL" id="CP073249">
    <property type="protein sequence ID" value="QUF03310.1"/>
    <property type="molecule type" value="Genomic_DNA"/>
</dbReference>
<evidence type="ECO:0000313" key="3">
    <source>
        <dbReference type="Proteomes" id="UP000677152"/>
    </source>
</evidence>
<dbReference type="SMART" id="SM00382">
    <property type="entry name" value="AAA"/>
    <property type="match status" value="1"/>
</dbReference>
<protein>
    <submittedName>
        <fullName evidence="2">ATP-binding protein</fullName>
    </submittedName>
</protein>
<keyword evidence="2" id="KW-0547">Nucleotide-binding</keyword>
<name>A0AA45L5Q2_9PSEU</name>
<dbReference type="SUPFAM" id="SSF52540">
    <property type="entry name" value="P-loop containing nucleoside triphosphate hydrolases"/>
    <property type="match status" value="1"/>
</dbReference>
<sequence length="1011" mass="113208">MAKNLSYREAAKILGGGGSAVITAVEQLTSAVLLGGVAVGLTDLLGWFDAKSDLVRFSRELLSGIAGKRGERSRHDRTRLVEAAHTVIVVTAYFEAVHELAPPFREDAATPDRDHQLQLFGLASLFDGEDVLPAAHRTRKENADLVEGCYRRATKSLITLMADSGEEDVLLWTWAQRVTQTAVRRYDELVRRLAVDYPEITFWLQHAHDMAVSAGLERMETALGLLLTGTTPDTRRGELHGKYRAALERPILKPEDELPGLEFPSIKAGYIDPDYQVFAMDRKAEPGVLSWWERLPLREDLYSYLVGYLTSPKAVTHPALVLGDPGSGKSLLTRVLSARLPPSDFLVVRVELRSAPTEADVVGQVEHGLREALQGSGNWAELSRNAGGALLVVLLDGFDELLQATGVSQTNYLENVQRFQRDCDERGCPVAVVVTSRIGVAGGMAIPSGADVLRLAPFSERHVVRWLEKWGRLNARYFEQRGLAPLAPQTALKHHDLAVQPLLLLMLALYDADDNALRDQGDIGQGGLYERLLTRFAQREVGKEELGRTDADFRKDVENELERLSVVAFAMFHRGAQWVTEKDLNDDMRALLEEQEQERGPGMRTPLTPGGAILGRFFFVQLAEAVRDSQLLRAYEFLHATFGEYLVARHTWYLLADLHENESNRRRRVAIQQPDDDEFHALLSFTPLTTRKSVVDFLVELAANDPKRGEYRWLVEKLFETCGEERSGKRAGYQPVKRPAPARYAVYSLNLVLLSVVLGDRALDVREWHRLTSFWRSQLTEAEWTGVMESLRVRWRKEEILLSYGAENRSFVETEWADRAISLRDAAREAHFTADPAGNVFRYAFEGLPDSRFDVDYARCLVELNASPSDLEGKLDRYLRWSASYPDAVLENLRKDLVVDARMLGVLATTSLGDSSAFQVLFCDRIGHGVENAVLLEVFGKVWQGWNTASCEVALLDAWLRLHESGHEFPEVRSYPGLLEVLGKVNLSAISSVRPDLIKRAMTAASELGVE</sequence>
<dbReference type="AlphaFoldDB" id="A0AA45L5Q2"/>
<dbReference type="InterPro" id="IPR054567">
    <property type="entry name" value="NNH7"/>
</dbReference>
<dbReference type="Gene3D" id="3.40.50.300">
    <property type="entry name" value="P-loop containing nucleotide triphosphate hydrolases"/>
    <property type="match status" value="1"/>
</dbReference>
<dbReference type="Pfam" id="PF22738">
    <property type="entry name" value="NNH7"/>
    <property type="match status" value="1"/>
</dbReference>
<organism evidence="2 3">
    <name type="scientific">Actinosynnema pretiosum subsp. pretiosum</name>
    <dbReference type="NCBI Taxonomy" id="103721"/>
    <lineage>
        <taxon>Bacteria</taxon>
        <taxon>Bacillati</taxon>
        <taxon>Actinomycetota</taxon>
        <taxon>Actinomycetes</taxon>
        <taxon>Pseudonocardiales</taxon>
        <taxon>Pseudonocardiaceae</taxon>
        <taxon>Actinosynnema</taxon>
    </lineage>
</organism>
<evidence type="ECO:0000313" key="2">
    <source>
        <dbReference type="EMBL" id="QUF03310.1"/>
    </source>
</evidence>
<keyword evidence="2" id="KW-0067">ATP-binding</keyword>
<reference evidence="2" key="1">
    <citation type="submission" date="2021-04" db="EMBL/GenBank/DDBJ databases">
        <title>Genomic sequence of Actinosynnema pretiosum subsp. pretiosum ATCC 31280 (C-14919).</title>
        <authorList>
            <person name="Bai L."/>
            <person name="Wang X."/>
            <person name="Xiao Y."/>
        </authorList>
    </citation>
    <scope>NUCLEOTIDE SEQUENCE</scope>
    <source>
        <strain evidence="2">ATCC 31280</strain>
    </source>
</reference>
<evidence type="ECO:0000259" key="1">
    <source>
        <dbReference type="SMART" id="SM00382"/>
    </source>
</evidence>
<gene>
    <name evidence="2" type="ORF">KCV87_28475</name>
</gene>
<dbReference type="InterPro" id="IPR027417">
    <property type="entry name" value="P-loop_NTPase"/>
</dbReference>
<accession>A0AA45L5Q2</accession>